<dbReference type="AlphaFoldDB" id="Q8EUE7"/>
<accession>Q8EUE7</accession>
<dbReference type="SUPFAM" id="SSF52540">
    <property type="entry name" value="P-loop containing nucleoside triphosphate hydrolases"/>
    <property type="match status" value="1"/>
</dbReference>
<evidence type="ECO:0000313" key="4">
    <source>
        <dbReference type="Proteomes" id="UP000002522"/>
    </source>
</evidence>
<sequence length="721" mass="84730">MQNSDKFEKHYIEEESTLDNSKINISDYSQRVRNNHSLKYGEKSQNKTFARVKEIFLDSIKQMKKENKNVLLVGKVQSGKTSFLEMFTALALDNEFQCVILLGATDNKLLGQTNERFINTFTKNIKDVDGELYSMDVKDWNKKPYFTLADSIDSTNFYSLVSNKIPLFFVSLKSKKQIDKVCDFIEKNIDGEGNFLKTLIIDDEGDQASLNNKFTENEITATYGAISRMKELLKDHLYLSITATPHANVLLTGTSLKPGILRLIYPADGYNGSDTFHMADDSYFITIPNDEKENIQEGILTKSVLNAFYYFQIASAILKIEGISEYSEMIVHNDLKKINHKNLLNSIENKTNNLKEYCKKNNKEALESHFFELKSVYNKNYFNESILDKYKFNDLKDVIKKVIIDTQVILFNSDAKDFSNKEHMFHRIYIGGNLMQRGITFDYLITTFFTRWPKKGGNMDTTLQRARWFGYREKYLFVCKIFMPDSAQKEFRNLTETDTELWEQFQLVQTNALSLDSIVIKTNSKELNPTRRGVARWMKNIGFIKKWVVQKYGIFSKEENQKNVEFIEDFLKKFSFNESYKGWRKEEIKKTTCMYSEISVSDAFNLLENLNIFNEEPFDSVEWKKIFLDKKIILQKMFDFDKDKDIMKRGFYEDNQIRYLFQGENQNFLGHSMVIEDKDAITIQIYKIRPHFNPNESLDDFDQYMFAIHVPEEWYVKTFYK</sequence>
<dbReference type="eggNOG" id="COG0610">
    <property type="taxonomic scope" value="Bacteria"/>
</dbReference>
<dbReference type="InterPro" id="IPR027417">
    <property type="entry name" value="P-loop_NTPase"/>
</dbReference>
<dbReference type="EMBL" id="BA000026">
    <property type="protein sequence ID" value="BAC44768.1"/>
    <property type="molecule type" value="Genomic_DNA"/>
</dbReference>
<protein>
    <submittedName>
        <fullName evidence="3">Uncharacterized protein</fullName>
    </submittedName>
</protein>
<evidence type="ECO:0000259" key="1">
    <source>
        <dbReference type="Pfam" id="PF04851"/>
    </source>
</evidence>
<gene>
    <name evidence="3" type="ordered locus">MYPE9820</name>
</gene>
<dbReference type="Pfam" id="PF04851">
    <property type="entry name" value="ResIII"/>
    <property type="match status" value="1"/>
</dbReference>
<evidence type="ECO:0000259" key="2">
    <source>
        <dbReference type="Pfam" id="PF10593"/>
    </source>
</evidence>
<evidence type="ECO:0000313" key="3">
    <source>
        <dbReference type="EMBL" id="BAC44768.1"/>
    </source>
</evidence>
<proteinExistence type="predicted"/>
<dbReference type="GO" id="GO:0003677">
    <property type="term" value="F:DNA binding"/>
    <property type="evidence" value="ECO:0007669"/>
    <property type="project" value="InterPro"/>
</dbReference>
<dbReference type="HOGENOM" id="CLU_020066_0_0_14"/>
<dbReference type="InParanoid" id="Q8EUE7"/>
<dbReference type="STRING" id="272633.gene:10732102"/>
<feature type="domain" description="Putative endonuclease Z1" evidence="2">
    <location>
        <begin position="304"/>
        <end position="526"/>
    </location>
</feature>
<reference evidence="3 4" key="1">
    <citation type="journal article" date="2002" name="Nucleic Acids Res.">
        <title>The complete genomic sequence of Mycoplasma penetrans, an intracellular bacterial pathogen in humans.</title>
        <authorList>
            <person name="Sasaki Y."/>
            <person name="Ishikawa J."/>
            <person name="Yamashita A."/>
            <person name="Oshima K."/>
            <person name="Kenri T."/>
            <person name="Furuya K."/>
            <person name="Yoshino C."/>
            <person name="Horino A."/>
            <person name="Shiba T."/>
            <person name="Sasaki T."/>
            <person name="Hattori M."/>
        </authorList>
    </citation>
    <scope>NUCLEOTIDE SEQUENCE [LARGE SCALE GENOMIC DNA]</scope>
    <source>
        <strain evidence="3 4">HF-2</strain>
    </source>
</reference>
<dbReference type="Pfam" id="PF10593">
    <property type="entry name" value="Z1"/>
    <property type="match status" value="1"/>
</dbReference>
<dbReference type="KEGG" id="mpe:MYPE9820"/>
<name>Q8EUE7_MALP2</name>
<dbReference type="InterPro" id="IPR006935">
    <property type="entry name" value="Helicase/UvrB_N"/>
</dbReference>
<dbReference type="InterPro" id="IPR018310">
    <property type="entry name" value="Put_endonuclease_Z1-dom"/>
</dbReference>
<dbReference type="GO" id="GO:0005524">
    <property type="term" value="F:ATP binding"/>
    <property type="evidence" value="ECO:0007669"/>
    <property type="project" value="InterPro"/>
</dbReference>
<feature type="domain" description="Helicase/UvrB N-terminal" evidence="1">
    <location>
        <begin position="57"/>
        <end position="246"/>
    </location>
</feature>
<dbReference type="RefSeq" id="WP_011077796.1">
    <property type="nucleotide sequence ID" value="NC_004432.1"/>
</dbReference>
<keyword evidence="4" id="KW-1185">Reference proteome</keyword>
<dbReference type="GO" id="GO:0016787">
    <property type="term" value="F:hydrolase activity"/>
    <property type="evidence" value="ECO:0007669"/>
    <property type="project" value="InterPro"/>
</dbReference>
<organism evidence="3 4">
    <name type="scientific">Malacoplasma penetrans (strain HF-2)</name>
    <name type="common">Mycoplasma penetrans</name>
    <dbReference type="NCBI Taxonomy" id="272633"/>
    <lineage>
        <taxon>Bacteria</taxon>
        <taxon>Bacillati</taxon>
        <taxon>Mycoplasmatota</taxon>
        <taxon>Mycoplasmoidales</taxon>
        <taxon>Mycoplasmoidaceae</taxon>
        <taxon>Malacoplasma</taxon>
    </lineage>
</organism>
<dbReference type="Proteomes" id="UP000002522">
    <property type="component" value="Chromosome"/>
</dbReference>